<evidence type="ECO:0000256" key="20">
    <source>
        <dbReference type="ARBA" id="ARBA00049289"/>
    </source>
</evidence>
<evidence type="ECO:0000256" key="18">
    <source>
        <dbReference type="ARBA" id="ARBA00029719"/>
    </source>
</evidence>
<evidence type="ECO:0000313" key="24">
    <source>
        <dbReference type="Proteomes" id="UP000184423"/>
    </source>
</evidence>
<feature type="transmembrane region" description="Helical" evidence="21">
    <location>
        <begin position="753"/>
        <end position="776"/>
    </location>
</feature>
<dbReference type="PRINTS" id="PR00119">
    <property type="entry name" value="CATATPASE"/>
</dbReference>
<dbReference type="PROSITE" id="PS50846">
    <property type="entry name" value="HMA_2"/>
    <property type="match status" value="2"/>
</dbReference>
<dbReference type="PRINTS" id="PR00942">
    <property type="entry name" value="CUATPASEI"/>
</dbReference>
<evidence type="ECO:0000313" key="23">
    <source>
        <dbReference type="EMBL" id="SHE52458.1"/>
    </source>
</evidence>
<keyword evidence="11 21" id="KW-0067">ATP-binding</keyword>
<dbReference type="Gene3D" id="3.40.1110.10">
    <property type="entry name" value="Calcium-transporting ATPase, cytoplasmic domain N"/>
    <property type="match status" value="1"/>
</dbReference>
<dbReference type="InterPro" id="IPR018303">
    <property type="entry name" value="ATPase_P-typ_P_site"/>
</dbReference>
<dbReference type="FunFam" id="2.70.150.10:FF:000002">
    <property type="entry name" value="Copper-transporting ATPase 1, putative"/>
    <property type="match status" value="1"/>
</dbReference>
<dbReference type="InterPro" id="IPR001757">
    <property type="entry name" value="P_typ_ATPase"/>
</dbReference>
<dbReference type="SUPFAM" id="SSF56784">
    <property type="entry name" value="HAD-like"/>
    <property type="match status" value="1"/>
</dbReference>
<dbReference type="InterPro" id="IPR023214">
    <property type="entry name" value="HAD_sf"/>
</dbReference>
<comment type="catalytic activity">
    <reaction evidence="20">
        <text>Cu(+)(in) + ATP + H2O = Cu(+)(out) + ADP + phosphate + H(+)</text>
        <dbReference type="Rhea" id="RHEA:25792"/>
        <dbReference type="ChEBI" id="CHEBI:15377"/>
        <dbReference type="ChEBI" id="CHEBI:15378"/>
        <dbReference type="ChEBI" id="CHEBI:30616"/>
        <dbReference type="ChEBI" id="CHEBI:43474"/>
        <dbReference type="ChEBI" id="CHEBI:49552"/>
        <dbReference type="ChEBI" id="CHEBI:456216"/>
        <dbReference type="EC" id="7.2.2.8"/>
    </reaction>
</comment>
<dbReference type="InterPro" id="IPR023298">
    <property type="entry name" value="ATPase_P-typ_TM_dom_sf"/>
</dbReference>
<feature type="domain" description="HMA" evidence="22">
    <location>
        <begin position="72"/>
        <end position="138"/>
    </location>
</feature>
<keyword evidence="13" id="KW-1278">Translocase</keyword>
<dbReference type="Pfam" id="PF00702">
    <property type="entry name" value="Hydrolase"/>
    <property type="match status" value="1"/>
</dbReference>
<dbReference type="NCBIfam" id="TIGR01525">
    <property type="entry name" value="ATPase-IB_hvy"/>
    <property type="match status" value="1"/>
</dbReference>
<evidence type="ECO:0000256" key="7">
    <source>
        <dbReference type="ARBA" id="ARBA00022723"/>
    </source>
</evidence>
<keyword evidence="9 21" id="KW-0547">Nucleotide-binding</keyword>
<feature type="transmembrane region" description="Helical" evidence="21">
    <location>
        <begin position="155"/>
        <end position="172"/>
    </location>
</feature>
<dbReference type="GO" id="GO:0055070">
    <property type="term" value="P:copper ion homeostasis"/>
    <property type="evidence" value="ECO:0007669"/>
    <property type="project" value="TreeGrafter"/>
</dbReference>
<dbReference type="InterPro" id="IPR036412">
    <property type="entry name" value="HAD-like_sf"/>
</dbReference>
<evidence type="ECO:0000256" key="17">
    <source>
        <dbReference type="ARBA" id="ARBA00023136"/>
    </source>
</evidence>
<evidence type="ECO:0000256" key="2">
    <source>
        <dbReference type="ARBA" id="ARBA00006024"/>
    </source>
</evidence>
<comment type="similarity">
    <text evidence="2 21">Belongs to the cation transport ATPase (P-type) (TC 3.A.3) family. Type IB subfamily.</text>
</comment>
<dbReference type="Gene3D" id="3.40.50.1000">
    <property type="entry name" value="HAD superfamily/HAD-like"/>
    <property type="match status" value="1"/>
</dbReference>
<dbReference type="FunFam" id="3.30.70.100:FF:000005">
    <property type="entry name" value="Copper-exporting P-type ATPase A"/>
    <property type="match status" value="2"/>
</dbReference>
<evidence type="ECO:0000256" key="3">
    <source>
        <dbReference type="ARBA" id="ARBA00012517"/>
    </source>
</evidence>
<dbReference type="Pfam" id="PF00122">
    <property type="entry name" value="E1-E2_ATPase"/>
    <property type="match status" value="1"/>
</dbReference>
<feature type="domain" description="HMA" evidence="22">
    <location>
        <begin position="1"/>
        <end position="67"/>
    </location>
</feature>
<dbReference type="InterPro" id="IPR059000">
    <property type="entry name" value="ATPase_P-type_domA"/>
</dbReference>
<name>A0A1M4U773_9CLOT</name>
<evidence type="ECO:0000256" key="8">
    <source>
        <dbReference type="ARBA" id="ARBA00022737"/>
    </source>
</evidence>
<sequence length="809" mass="88672">MNNKFKITGMTCAACSRAVERAVKKLDGIDKAEVNLAIEELYVEYDKTKINEEDIIRAVERAGYGASLKNIKQVTLKISGMTCASCAKTIERVLGKADGILSAEVNFALEKLYVKYDTSKVRLSMIKSIVKGAGYDVVEDVKEESQGDKKEDKSLINLKIAATFTIPLLYIAMGHMLNFPIPDIIHHHKHPLNFALVQLILTLPTIYAGRRFYTVGFRNLIKLSPNMDSLIAIGTSAAIIYGLFAIYQIAIGNTNYAMELYFESAATIITLILLGKYLEARAKNRTSEAIEKLINLSPKMATIIKDNREIEIPTDEVEVDDMVLVRPGERIPVDGVVIEGKTTVDESMLTGESIPQLKEEGSNVFAGSINKNGSIKFRVTKAKEDTVLSQIIRLVEEAQSKKAPIARLADIVSGYFVPVVILIAIVSSVAWYIGTKDTVFSLTIFISVLVIACPCALGLATPTAIMVGSGKGAELGVLIKSGEALEMLHRVDVVILDKTGTITEGRPSVIDLKPIFIDEEELISYAASIERLSEHPLAEAVYEYAKDKGIKIYDVEDFKSITGHGVYGRIREREILVGNTKLMKEYGIDISNVEEYIEDISKHGRTAIIVAIDNEVKGVIGIADRVKENSKRAIELIKNMKKKVVMLTGDNYLTAKAIAGEVKVHEFIAEVLPQNKADVVKEYQSKNKRVLMIGDGINDAPALVQADVGMAIGSGTDIAIESADVVLMKSDLLDAAYAIELSRKTIKNIKENLFWAFFYNVIGIPVAAGVLVLFGGPRLNPMIAALAMSFSSVSVVLNALRLKGFRPKR</sequence>
<evidence type="ECO:0000256" key="6">
    <source>
        <dbReference type="ARBA" id="ARBA00022692"/>
    </source>
</evidence>
<keyword evidence="16" id="KW-0406">Ion transport</keyword>
<protein>
    <recommendedName>
        <fullName evidence="4">Copper-exporting P-type ATPase</fullName>
        <ecNumber evidence="3">7.2.2.8</ecNumber>
    </recommendedName>
    <alternativeName>
        <fullName evidence="18">Copper-exporting P-type ATPase A</fullName>
    </alternativeName>
    <alternativeName>
        <fullName evidence="19">Cu(+)-exporting ATPase</fullName>
    </alternativeName>
</protein>
<dbReference type="Proteomes" id="UP000184423">
    <property type="component" value="Unassembled WGS sequence"/>
</dbReference>
<keyword evidence="21" id="KW-1003">Cell membrane</keyword>
<evidence type="ECO:0000256" key="5">
    <source>
        <dbReference type="ARBA" id="ARBA00022448"/>
    </source>
</evidence>
<evidence type="ECO:0000256" key="14">
    <source>
        <dbReference type="ARBA" id="ARBA00022989"/>
    </source>
</evidence>
<dbReference type="SUPFAM" id="SSF81653">
    <property type="entry name" value="Calcium ATPase, transduction domain A"/>
    <property type="match status" value="1"/>
</dbReference>
<dbReference type="PANTHER" id="PTHR43520:SF8">
    <property type="entry name" value="P-TYPE CU(+) TRANSPORTER"/>
    <property type="match status" value="1"/>
</dbReference>
<dbReference type="GO" id="GO:0005886">
    <property type="term" value="C:plasma membrane"/>
    <property type="evidence" value="ECO:0007669"/>
    <property type="project" value="UniProtKB-SubCell"/>
</dbReference>
<dbReference type="PRINTS" id="PR00943">
    <property type="entry name" value="CUATPASE"/>
</dbReference>
<dbReference type="SUPFAM" id="SSF81665">
    <property type="entry name" value="Calcium ATPase, transmembrane domain M"/>
    <property type="match status" value="1"/>
</dbReference>
<dbReference type="EMBL" id="FQVG01000006">
    <property type="protein sequence ID" value="SHE52458.1"/>
    <property type="molecule type" value="Genomic_DNA"/>
</dbReference>
<dbReference type="Gene3D" id="3.30.70.100">
    <property type="match status" value="2"/>
</dbReference>
<dbReference type="GO" id="GO:0043682">
    <property type="term" value="F:P-type divalent copper transporter activity"/>
    <property type="evidence" value="ECO:0007669"/>
    <property type="project" value="TreeGrafter"/>
</dbReference>
<dbReference type="CDD" id="cd00371">
    <property type="entry name" value="HMA"/>
    <property type="match status" value="2"/>
</dbReference>
<evidence type="ECO:0000256" key="10">
    <source>
        <dbReference type="ARBA" id="ARBA00022796"/>
    </source>
</evidence>
<feature type="transmembrane region" description="Helical" evidence="21">
    <location>
        <begin position="782"/>
        <end position="800"/>
    </location>
</feature>
<evidence type="ECO:0000256" key="13">
    <source>
        <dbReference type="ARBA" id="ARBA00022967"/>
    </source>
</evidence>
<dbReference type="Pfam" id="PF00403">
    <property type="entry name" value="HMA"/>
    <property type="match status" value="2"/>
</dbReference>
<dbReference type="SFLD" id="SFLDG00002">
    <property type="entry name" value="C1.7:_P-type_atpase_like"/>
    <property type="match status" value="1"/>
</dbReference>
<evidence type="ECO:0000256" key="21">
    <source>
        <dbReference type="RuleBase" id="RU362081"/>
    </source>
</evidence>
<dbReference type="InterPro" id="IPR017969">
    <property type="entry name" value="Heavy-metal-associated_CS"/>
</dbReference>
<evidence type="ECO:0000256" key="15">
    <source>
        <dbReference type="ARBA" id="ARBA00023008"/>
    </source>
</evidence>
<feature type="transmembrane region" description="Helical" evidence="21">
    <location>
        <begin position="411"/>
        <end position="433"/>
    </location>
</feature>
<evidence type="ECO:0000256" key="9">
    <source>
        <dbReference type="ARBA" id="ARBA00022741"/>
    </source>
</evidence>
<feature type="transmembrane region" description="Helical" evidence="21">
    <location>
        <begin position="192"/>
        <end position="209"/>
    </location>
</feature>
<dbReference type="NCBIfam" id="TIGR01494">
    <property type="entry name" value="ATPase_P-type"/>
    <property type="match status" value="1"/>
</dbReference>
<keyword evidence="5" id="KW-0813">Transport</keyword>
<dbReference type="PANTHER" id="PTHR43520">
    <property type="entry name" value="ATP7, ISOFORM B"/>
    <property type="match status" value="1"/>
</dbReference>
<dbReference type="GO" id="GO:0005507">
    <property type="term" value="F:copper ion binding"/>
    <property type="evidence" value="ECO:0007669"/>
    <property type="project" value="InterPro"/>
</dbReference>
<dbReference type="Gene3D" id="2.70.150.10">
    <property type="entry name" value="Calcium-transporting ATPase, cytoplasmic transduction domain A"/>
    <property type="match status" value="1"/>
</dbReference>
<evidence type="ECO:0000256" key="11">
    <source>
        <dbReference type="ARBA" id="ARBA00022840"/>
    </source>
</evidence>
<feature type="transmembrane region" description="Helical" evidence="21">
    <location>
        <begin position="439"/>
        <end position="461"/>
    </location>
</feature>
<dbReference type="GO" id="GO:0005524">
    <property type="term" value="F:ATP binding"/>
    <property type="evidence" value="ECO:0007669"/>
    <property type="project" value="UniProtKB-UniRule"/>
</dbReference>
<dbReference type="InterPro" id="IPR008250">
    <property type="entry name" value="ATPase_P-typ_transduc_dom_A_sf"/>
</dbReference>
<dbReference type="InterPro" id="IPR027256">
    <property type="entry name" value="P-typ_ATPase_IB"/>
</dbReference>
<reference evidence="24" key="1">
    <citation type="submission" date="2016-11" db="EMBL/GenBank/DDBJ databases">
        <authorList>
            <person name="Varghese N."/>
            <person name="Submissions S."/>
        </authorList>
    </citation>
    <scope>NUCLEOTIDE SEQUENCE [LARGE SCALE GENOMIC DNA]</scope>
    <source>
        <strain evidence="24">DSM 10124</strain>
    </source>
</reference>
<feature type="transmembrane region" description="Helical" evidence="21">
    <location>
        <begin position="256"/>
        <end position="275"/>
    </location>
</feature>
<dbReference type="AlphaFoldDB" id="A0A1M4U773"/>
<dbReference type="PROSITE" id="PS01047">
    <property type="entry name" value="HMA_1"/>
    <property type="match status" value="2"/>
</dbReference>
<keyword evidence="14 21" id="KW-1133">Transmembrane helix</keyword>
<dbReference type="GO" id="GO:0016887">
    <property type="term" value="F:ATP hydrolysis activity"/>
    <property type="evidence" value="ECO:0007669"/>
    <property type="project" value="InterPro"/>
</dbReference>
<dbReference type="NCBIfam" id="TIGR01511">
    <property type="entry name" value="ATPase-IB1_Cu"/>
    <property type="match status" value="1"/>
</dbReference>
<dbReference type="SFLD" id="SFLDS00003">
    <property type="entry name" value="Haloacid_Dehalogenase"/>
    <property type="match status" value="1"/>
</dbReference>
<dbReference type="PROSITE" id="PS00154">
    <property type="entry name" value="ATPASE_E1_E2"/>
    <property type="match status" value="1"/>
</dbReference>
<keyword evidence="7 21" id="KW-0479">Metal-binding</keyword>
<keyword evidence="10" id="KW-0187">Copper transport</keyword>
<accession>A0A1M4U773</accession>
<dbReference type="SFLD" id="SFLDF00027">
    <property type="entry name" value="p-type_atpase"/>
    <property type="match status" value="1"/>
</dbReference>
<evidence type="ECO:0000256" key="16">
    <source>
        <dbReference type="ARBA" id="ARBA00023065"/>
    </source>
</evidence>
<comment type="subcellular location">
    <subcellularLocation>
        <location evidence="1">Cell membrane</location>
        <topology evidence="1">Multi-pass membrane protein</topology>
    </subcellularLocation>
</comment>
<dbReference type="GO" id="GO:0140581">
    <property type="term" value="F:P-type monovalent copper transporter activity"/>
    <property type="evidence" value="ECO:0007669"/>
    <property type="project" value="UniProtKB-EC"/>
</dbReference>
<dbReference type="RefSeq" id="WP_027309078.1">
    <property type="nucleotide sequence ID" value="NZ_FQVG01000006.1"/>
</dbReference>
<gene>
    <name evidence="23" type="ORF">SAMN02746091_00590</name>
</gene>
<dbReference type="InterPro" id="IPR023299">
    <property type="entry name" value="ATPase_P-typ_cyto_dom_N"/>
</dbReference>
<keyword evidence="24" id="KW-1185">Reference proteome</keyword>
<dbReference type="SUPFAM" id="SSF55008">
    <property type="entry name" value="HMA, heavy metal-associated domain"/>
    <property type="match status" value="2"/>
</dbReference>
<feature type="transmembrane region" description="Helical" evidence="21">
    <location>
        <begin position="230"/>
        <end position="250"/>
    </location>
</feature>
<evidence type="ECO:0000256" key="1">
    <source>
        <dbReference type="ARBA" id="ARBA00004651"/>
    </source>
</evidence>
<dbReference type="InterPro" id="IPR044492">
    <property type="entry name" value="P_typ_ATPase_HD_dom"/>
</dbReference>
<keyword evidence="17 21" id="KW-0472">Membrane</keyword>
<dbReference type="NCBIfam" id="TIGR00003">
    <property type="entry name" value="copper ion binding protein"/>
    <property type="match status" value="2"/>
</dbReference>
<evidence type="ECO:0000259" key="22">
    <source>
        <dbReference type="PROSITE" id="PS50846"/>
    </source>
</evidence>
<dbReference type="CDD" id="cd02094">
    <property type="entry name" value="P-type_ATPase_Cu-like"/>
    <property type="match status" value="1"/>
</dbReference>
<dbReference type="InterPro" id="IPR006122">
    <property type="entry name" value="HMA_Cu_ion-bd"/>
</dbReference>
<keyword evidence="6 21" id="KW-0812">Transmembrane</keyword>
<keyword evidence="12" id="KW-0460">Magnesium</keyword>
<evidence type="ECO:0000256" key="19">
    <source>
        <dbReference type="ARBA" id="ARBA00033239"/>
    </source>
</evidence>
<dbReference type="InterPro" id="IPR006121">
    <property type="entry name" value="HMA_dom"/>
</dbReference>
<evidence type="ECO:0000256" key="4">
    <source>
        <dbReference type="ARBA" id="ARBA00015102"/>
    </source>
</evidence>
<keyword evidence="15" id="KW-0186">Copper</keyword>
<proteinExistence type="inferred from homology"/>
<dbReference type="EC" id="7.2.2.8" evidence="3"/>
<dbReference type="InterPro" id="IPR036163">
    <property type="entry name" value="HMA_dom_sf"/>
</dbReference>
<evidence type="ECO:0000256" key="12">
    <source>
        <dbReference type="ARBA" id="ARBA00022842"/>
    </source>
</evidence>
<keyword evidence="8" id="KW-0677">Repeat</keyword>
<organism evidence="23 24">
    <name type="scientific">Caloramator proteoclasticus DSM 10124</name>
    <dbReference type="NCBI Taxonomy" id="1121262"/>
    <lineage>
        <taxon>Bacteria</taxon>
        <taxon>Bacillati</taxon>
        <taxon>Bacillota</taxon>
        <taxon>Clostridia</taxon>
        <taxon>Eubacteriales</taxon>
        <taxon>Clostridiaceae</taxon>
        <taxon>Caloramator</taxon>
    </lineage>
</organism>